<evidence type="ECO:0000313" key="2">
    <source>
        <dbReference type="EMBL" id="CAA9434944.1"/>
    </source>
</evidence>
<reference evidence="2" key="1">
    <citation type="submission" date="2020-02" db="EMBL/GenBank/DDBJ databases">
        <authorList>
            <person name="Meier V. D."/>
        </authorList>
    </citation>
    <scope>NUCLEOTIDE SEQUENCE</scope>
    <source>
        <strain evidence="2">AVDCRST_MAG01</strain>
    </source>
</reference>
<feature type="transmembrane region" description="Helical" evidence="1">
    <location>
        <begin position="20"/>
        <end position="42"/>
    </location>
</feature>
<feature type="transmembrane region" description="Helical" evidence="1">
    <location>
        <begin position="166"/>
        <end position="186"/>
    </location>
</feature>
<feature type="transmembrane region" description="Helical" evidence="1">
    <location>
        <begin position="220"/>
        <end position="241"/>
    </location>
</feature>
<protein>
    <recommendedName>
        <fullName evidence="3">DUF4386 family protein</fullName>
    </recommendedName>
</protein>
<evidence type="ECO:0008006" key="3">
    <source>
        <dbReference type="Google" id="ProtNLM"/>
    </source>
</evidence>
<organism evidence="2">
    <name type="scientific">uncultured Rubrobacteraceae bacterium</name>
    <dbReference type="NCBI Taxonomy" id="349277"/>
    <lineage>
        <taxon>Bacteria</taxon>
        <taxon>Bacillati</taxon>
        <taxon>Actinomycetota</taxon>
        <taxon>Rubrobacteria</taxon>
        <taxon>Rubrobacterales</taxon>
        <taxon>Rubrobacteraceae</taxon>
        <taxon>environmental samples</taxon>
    </lineage>
</organism>
<dbReference type="InterPro" id="IPR025495">
    <property type="entry name" value="DUF4386"/>
</dbReference>
<proteinExistence type="predicted"/>
<dbReference type="EMBL" id="CADCUW010000418">
    <property type="protein sequence ID" value="CAA9434944.1"/>
    <property type="molecule type" value="Genomic_DNA"/>
</dbReference>
<evidence type="ECO:0000256" key="1">
    <source>
        <dbReference type="SAM" id="Phobius"/>
    </source>
</evidence>
<accession>A0A6J4Q8R2</accession>
<dbReference type="AlphaFoldDB" id="A0A6J4Q8R2"/>
<sequence length="249" mass="25985">MTTMTAANRIDEEAGGRGDLLRWTVLLLVLEPLLMYAAFFVLSSSINWPASLDEPAAVNLPLITEQRAAVVVGYGAYLAYSLLILPLAVMLYFALKGRGASPLLAVAAAVGAVSALARALGIVRWLFLMPSLAEVYGDPASSPAAREAVEVAYTAFNEYAGGVGELLGVALTGAVWVGLSSVALLRSGRFPRWIGLLGLLAAVLLLPGLLPVVGLDVGSLFAVVGGNVLLIWMLALAVVLFRSPQPKAA</sequence>
<feature type="transmembrane region" description="Helical" evidence="1">
    <location>
        <begin position="74"/>
        <end position="95"/>
    </location>
</feature>
<feature type="transmembrane region" description="Helical" evidence="1">
    <location>
        <begin position="193"/>
        <end position="214"/>
    </location>
</feature>
<keyword evidence="1" id="KW-0472">Membrane</keyword>
<feature type="transmembrane region" description="Helical" evidence="1">
    <location>
        <begin position="102"/>
        <end position="127"/>
    </location>
</feature>
<keyword evidence="1" id="KW-0812">Transmembrane</keyword>
<keyword evidence="1" id="KW-1133">Transmembrane helix</keyword>
<dbReference type="Pfam" id="PF14329">
    <property type="entry name" value="DUF4386"/>
    <property type="match status" value="1"/>
</dbReference>
<name>A0A6J4Q8R2_9ACTN</name>
<gene>
    <name evidence="2" type="ORF">AVDCRST_MAG01-01-3192</name>
</gene>